<keyword evidence="1" id="KW-1133">Transmembrane helix</keyword>
<dbReference type="Pfam" id="PF11141">
    <property type="entry name" value="DUF2914"/>
    <property type="match status" value="1"/>
</dbReference>
<accession>A0A075HS15</accession>
<dbReference type="AlphaFoldDB" id="A0A075HS15"/>
<dbReference type="EMBL" id="KF901074">
    <property type="protein sequence ID" value="AIF17182.1"/>
    <property type="molecule type" value="Genomic_DNA"/>
</dbReference>
<reference evidence="3" key="1">
    <citation type="journal article" date="2014" name="Genome Biol. Evol.">
        <title>Pangenome evidence for extensive interdomain horizontal transfer affecting lineage core and shell genes in uncultured planktonic thaumarchaeota and euryarchaeota.</title>
        <authorList>
            <person name="Deschamps P."/>
            <person name="Zivanovic Y."/>
            <person name="Moreira D."/>
            <person name="Rodriguez-Valera F."/>
            <person name="Lopez-Garcia P."/>
        </authorList>
    </citation>
    <scope>NUCLEOTIDE SEQUENCE</scope>
</reference>
<sequence>MFDAIKNDPAIFEITIVLIILVSVALWQKLNRTAMIMGLVYFLYLIFIVFNFVPSIEQVPTDDFQDNVVSKEIKIDPIPKVIDQPEKSEINDDGSIDNSQKSIKIQEKTKALTENSVQEKTESNERDINTNFIDSFQENRIKVVLFQTGRDIINRQLLKPDSLFNLDDRRIYCMTKIQNQNNGKTIFHKWYHEGKLRASIEMEIGRSYNWRTWSYINIRPERVGNWKVVVVDTLGIRYDSLLFKIENNMIE</sequence>
<proteinExistence type="predicted"/>
<feature type="transmembrane region" description="Helical" evidence="1">
    <location>
        <begin position="10"/>
        <end position="28"/>
    </location>
</feature>
<protein>
    <recommendedName>
        <fullName evidence="2">DUF2914 domain-containing protein</fullName>
    </recommendedName>
</protein>
<evidence type="ECO:0000313" key="3">
    <source>
        <dbReference type="EMBL" id="AIF17182.1"/>
    </source>
</evidence>
<evidence type="ECO:0000256" key="1">
    <source>
        <dbReference type="SAM" id="Phobius"/>
    </source>
</evidence>
<keyword evidence="1" id="KW-0812">Transmembrane</keyword>
<feature type="domain" description="DUF2914" evidence="2">
    <location>
        <begin position="184"/>
        <end position="245"/>
    </location>
</feature>
<feature type="transmembrane region" description="Helical" evidence="1">
    <location>
        <begin position="34"/>
        <end position="53"/>
    </location>
</feature>
<name>A0A075HS15_9EURY</name>
<organism evidence="3">
    <name type="scientific">uncultured marine group II/III euryarchaeote KM3_76_C12</name>
    <dbReference type="NCBI Taxonomy" id="1456506"/>
    <lineage>
        <taxon>Archaea</taxon>
        <taxon>Methanobacteriati</taxon>
        <taxon>Methanobacteriota</taxon>
        <taxon>environmental samples</taxon>
    </lineage>
</organism>
<keyword evidence="1" id="KW-0472">Membrane</keyword>
<dbReference type="InterPro" id="IPR022606">
    <property type="entry name" value="DUF2914"/>
</dbReference>
<evidence type="ECO:0000259" key="2">
    <source>
        <dbReference type="Pfam" id="PF11141"/>
    </source>
</evidence>